<protein>
    <recommendedName>
        <fullName evidence="3">Polyketide cyclase / dehydrase and lipid transport</fullName>
    </recommendedName>
</protein>
<gene>
    <name evidence="1" type="ORF">ACFPET_02310</name>
</gene>
<accession>A0ABV8TUB3</accession>
<evidence type="ECO:0000313" key="2">
    <source>
        <dbReference type="Proteomes" id="UP001595823"/>
    </source>
</evidence>
<dbReference type="Proteomes" id="UP001595823">
    <property type="component" value="Unassembled WGS sequence"/>
</dbReference>
<sequence length="191" mass="20228">MENGSSTFKKAAAITAVTAGLAAGAGAALWLAKGRPGVRRPVEDIENGVAYSVPQWWKDVDPADLSEGYTSAARSKKDGESGAAVFAFGGDSIEGGLEETTTETAMARAEYFRPFAETTVLESEPFGENGHRVAWESVSEEGRTYGVLVQLRTEKRPAFVLGMAHDGGRLARKLVDATVATAALTEETVED</sequence>
<dbReference type="EMBL" id="JBHSDK010000002">
    <property type="protein sequence ID" value="MFC4334028.1"/>
    <property type="molecule type" value="Genomic_DNA"/>
</dbReference>
<dbReference type="RefSeq" id="WP_380617763.1">
    <property type="nucleotide sequence ID" value="NZ_JBHSDK010000002.1"/>
</dbReference>
<reference evidence="2" key="1">
    <citation type="journal article" date="2019" name="Int. J. Syst. Evol. Microbiol.">
        <title>The Global Catalogue of Microorganisms (GCM) 10K type strain sequencing project: providing services to taxonomists for standard genome sequencing and annotation.</title>
        <authorList>
            <consortium name="The Broad Institute Genomics Platform"/>
            <consortium name="The Broad Institute Genome Sequencing Center for Infectious Disease"/>
            <person name="Wu L."/>
            <person name="Ma J."/>
        </authorList>
    </citation>
    <scope>NUCLEOTIDE SEQUENCE [LARGE SCALE GENOMIC DNA]</scope>
    <source>
        <strain evidence="2">IBRC-M 10908</strain>
    </source>
</reference>
<evidence type="ECO:0000313" key="1">
    <source>
        <dbReference type="EMBL" id="MFC4334028.1"/>
    </source>
</evidence>
<comment type="caution">
    <text evidence="1">The sequence shown here is derived from an EMBL/GenBank/DDBJ whole genome shotgun (WGS) entry which is preliminary data.</text>
</comment>
<organism evidence="1 2">
    <name type="scientific">Salininema proteolyticum</name>
    <dbReference type="NCBI Taxonomy" id="1607685"/>
    <lineage>
        <taxon>Bacteria</taxon>
        <taxon>Bacillati</taxon>
        <taxon>Actinomycetota</taxon>
        <taxon>Actinomycetes</taxon>
        <taxon>Glycomycetales</taxon>
        <taxon>Glycomycetaceae</taxon>
        <taxon>Salininema</taxon>
    </lineage>
</organism>
<name>A0ABV8TUB3_9ACTN</name>
<evidence type="ECO:0008006" key="3">
    <source>
        <dbReference type="Google" id="ProtNLM"/>
    </source>
</evidence>
<proteinExistence type="predicted"/>
<keyword evidence="2" id="KW-1185">Reference proteome</keyword>